<keyword evidence="3" id="KW-1185">Reference proteome</keyword>
<dbReference type="SUPFAM" id="SSF143120">
    <property type="entry name" value="YefM-like"/>
    <property type="match status" value="1"/>
</dbReference>
<accession>A0A222W1S3</accession>
<gene>
    <name evidence="2" type="ORF">SAMN05421630_1156</name>
</gene>
<dbReference type="RefSeq" id="WP_091810589.1">
    <property type="nucleotide sequence ID" value="NZ_CP016354.1"/>
</dbReference>
<evidence type="ECO:0000313" key="2">
    <source>
        <dbReference type="EMBL" id="SDD95178.1"/>
    </source>
</evidence>
<dbReference type="EMBL" id="FMZE01000015">
    <property type="protein sequence ID" value="SDD95178.1"/>
    <property type="molecule type" value="Genomic_DNA"/>
</dbReference>
<dbReference type="OrthoDB" id="3634596at2"/>
<reference evidence="2 3" key="1">
    <citation type="submission" date="2016-10" db="EMBL/GenBank/DDBJ databases">
        <authorList>
            <person name="de Groot N.N."/>
        </authorList>
    </citation>
    <scope>NUCLEOTIDE SEQUENCE [LARGE SCALE GENOMIC DNA]</scope>
    <source>
        <strain evidence="2 3">CGMCC 4.5506</strain>
    </source>
</reference>
<dbReference type="Proteomes" id="UP000199494">
    <property type="component" value="Unassembled WGS sequence"/>
</dbReference>
<proteinExistence type="inferred from homology"/>
<dbReference type="KEGG" id="pmad:BAY61_31915"/>
<protein>
    <submittedName>
        <fullName evidence="2">Antitoxin Phd_YefM, type II toxin-antitoxin system</fullName>
    </submittedName>
</protein>
<sequence length="96" mass="10694">MSGDPQRPNVASVQEVPAPDARKRMPELIEDVRAGGIVYLTRYDHRIAALVPVELAENIERIEDEYWSQRAAQARANAADTVPWDHAVAELEDGSQ</sequence>
<organism evidence="2 3">
    <name type="scientific">Prauserella marina</name>
    <dbReference type="NCBI Taxonomy" id="530584"/>
    <lineage>
        <taxon>Bacteria</taxon>
        <taxon>Bacillati</taxon>
        <taxon>Actinomycetota</taxon>
        <taxon>Actinomycetes</taxon>
        <taxon>Pseudonocardiales</taxon>
        <taxon>Pseudonocardiaceae</taxon>
        <taxon>Prauserella</taxon>
    </lineage>
</organism>
<dbReference type="AlphaFoldDB" id="A0A222W1S3"/>
<dbReference type="InterPro" id="IPR036165">
    <property type="entry name" value="YefM-like_sf"/>
</dbReference>
<dbReference type="STRING" id="530584.SAMN05421630_1156"/>
<evidence type="ECO:0000256" key="1">
    <source>
        <dbReference type="ARBA" id="ARBA00009981"/>
    </source>
</evidence>
<evidence type="ECO:0000313" key="3">
    <source>
        <dbReference type="Proteomes" id="UP000199494"/>
    </source>
</evidence>
<comment type="similarity">
    <text evidence="1">Belongs to the phD/YefM antitoxin family.</text>
</comment>
<name>A0A222W1S3_9PSEU</name>